<feature type="transmembrane region" description="Helical" evidence="2">
    <location>
        <begin position="20"/>
        <end position="41"/>
    </location>
</feature>
<keyword evidence="2" id="KW-0812">Transmembrane</keyword>
<keyword evidence="4" id="KW-1185">Reference proteome</keyword>
<feature type="region of interest" description="Disordered" evidence="1">
    <location>
        <begin position="56"/>
        <end position="83"/>
    </location>
</feature>
<gene>
    <name evidence="3" type="ORF">B0T15DRAFT_213079</name>
</gene>
<keyword evidence="2" id="KW-1133">Transmembrane helix</keyword>
<proteinExistence type="predicted"/>
<organism evidence="3 4">
    <name type="scientific">Chaetomium strumarium</name>
    <dbReference type="NCBI Taxonomy" id="1170767"/>
    <lineage>
        <taxon>Eukaryota</taxon>
        <taxon>Fungi</taxon>
        <taxon>Dikarya</taxon>
        <taxon>Ascomycota</taxon>
        <taxon>Pezizomycotina</taxon>
        <taxon>Sordariomycetes</taxon>
        <taxon>Sordariomycetidae</taxon>
        <taxon>Sordariales</taxon>
        <taxon>Chaetomiaceae</taxon>
        <taxon>Chaetomium</taxon>
    </lineage>
</organism>
<accession>A0AAJ0M1T9</accession>
<evidence type="ECO:0000313" key="4">
    <source>
        <dbReference type="Proteomes" id="UP001273166"/>
    </source>
</evidence>
<dbReference type="Proteomes" id="UP001273166">
    <property type="component" value="Unassembled WGS sequence"/>
</dbReference>
<dbReference type="EMBL" id="JAUDZG010000004">
    <property type="protein sequence ID" value="KAK3305869.1"/>
    <property type="molecule type" value="Genomic_DNA"/>
</dbReference>
<dbReference type="RefSeq" id="XP_062721649.1">
    <property type="nucleotide sequence ID" value="XM_062862695.1"/>
</dbReference>
<sequence>MAPTGTLSKHFAANSQTYPALARNISSVVLSNLTVLTLSFFSQGEMNDRMIITDWRGGTEGRQKAHRPTASAGSKESRPATKSPVNVLLRNRTIAFSMCGTHCGRIAPLPPRPLGPNGPATFPSAWGKAVAVWDAEFRYIPPCSLLPLARLENDDPNFMSAIGTLMADVIAAHPTHCAPDRGAWFPDRGEPSTSAACPVRLRDHGFWNVRNVFFLTD</sequence>
<comment type="caution">
    <text evidence="3">The sequence shown here is derived from an EMBL/GenBank/DDBJ whole genome shotgun (WGS) entry which is preliminary data.</text>
</comment>
<evidence type="ECO:0000313" key="3">
    <source>
        <dbReference type="EMBL" id="KAK3305869.1"/>
    </source>
</evidence>
<name>A0AAJ0M1T9_9PEZI</name>
<reference evidence="3" key="2">
    <citation type="submission" date="2023-06" db="EMBL/GenBank/DDBJ databases">
        <authorList>
            <consortium name="Lawrence Berkeley National Laboratory"/>
            <person name="Mondo S.J."/>
            <person name="Hensen N."/>
            <person name="Bonometti L."/>
            <person name="Westerberg I."/>
            <person name="Brannstrom I.O."/>
            <person name="Guillou S."/>
            <person name="Cros-Aarteil S."/>
            <person name="Calhoun S."/>
            <person name="Haridas S."/>
            <person name="Kuo A."/>
            <person name="Pangilinan J."/>
            <person name="Riley R."/>
            <person name="Labutti K."/>
            <person name="Andreopoulos B."/>
            <person name="Lipzen A."/>
            <person name="Chen C."/>
            <person name="Yanf M."/>
            <person name="Daum C."/>
            <person name="Ng V."/>
            <person name="Clum A."/>
            <person name="Steindorff A."/>
            <person name="Ohm R."/>
            <person name="Martin F."/>
            <person name="Silar P."/>
            <person name="Natvig D."/>
            <person name="Lalanne C."/>
            <person name="Gautier V."/>
            <person name="Ament-Velasquez S.L."/>
            <person name="Kruys A."/>
            <person name="Hutchinson M.I."/>
            <person name="Powell A.J."/>
            <person name="Barry K."/>
            <person name="Miller A.N."/>
            <person name="Grigoriev I.V."/>
            <person name="Debuchy R."/>
            <person name="Gladieux P."/>
            <person name="Thoren M.H."/>
            <person name="Johannesson H."/>
        </authorList>
    </citation>
    <scope>NUCLEOTIDE SEQUENCE</scope>
    <source>
        <strain evidence="3">CBS 333.67</strain>
    </source>
</reference>
<reference evidence="3" key="1">
    <citation type="journal article" date="2023" name="Mol. Phylogenet. Evol.">
        <title>Genome-scale phylogeny and comparative genomics of the fungal order Sordariales.</title>
        <authorList>
            <person name="Hensen N."/>
            <person name="Bonometti L."/>
            <person name="Westerberg I."/>
            <person name="Brannstrom I.O."/>
            <person name="Guillou S."/>
            <person name="Cros-Aarteil S."/>
            <person name="Calhoun S."/>
            <person name="Haridas S."/>
            <person name="Kuo A."/>
            <person name="Mondo S."/>
            <person name="Pangilinan J."/>
            <person name="Riley R."/>
            <person name="LaButti K."/>
            <person name="Andreopoulos B."/>
            <person name="Lipzen A."/>
            <person name="Chen C."/>
            <person name="Yan M."/>
            <person name="Daum C."/>
            <person name="Ng V."/>
            <person name="Clum A."/>
            <person name="Steindorff A."/>
            <person name="Ohm R.A."/>
            <person name="Martin F."/>
            <person name="Silar P."/>
            <person name="Natvig D.O."/>
            <person name="Lalanne C."/>
            <person name="Gautier V."/>
            <person name="Ament-Velasquez S.L."/>
            <person name="Kruys A."/>
            <person name="Hutchinson M.I."/>
            <person name="Powell A.J."/>
            <person name="Barry K."/>
            <person name="Miller A.N."/>
            <person name="Grigoriev I.V."/>
            <person name="Debuchy R."/>
            <person name="Gladieux P."/>
            <person name="Hiltunen Thoren M."/>
            <person name="Johannesson H."/>
        </authorList>
    </citation>
    <scope>NUCLEOTIDE SEQUENCE</scope>
    <source>
        <strain evidence="3">CBS 333.67</strain>
    </source>
</reference>
<evidence type="ECO:0000256" key="2">
    <source>
        <dbReference type="SAM" id="Phobius"/>
    </source>
</evidence>
<protein>
    <submittedName>
        <fullName evidence="3">Uncharacterized protein</fullName>
    </submittedName>
</protein>
<dbReference type="GeneID" id="87881524"/>
<keyword evidence="2" id="KW-0472">Membrane</keyword>
<evidence type="ECO:0000256" key="1">
    <source>
        <dbReference type="SAM" id="MobiDB-lite"/>
    </source>
</evidence>
<dbReference type="AlphaFoldDB" id="A0AAJ0M1T9"/>